<keyword evidence="3" id="KW-1185">Reference proteome</keyword>
<evidence type="ECO:0000313" key="3">
    <source>
        <dbReference type="Proteomes" id="UP000245698"/>
    </source>
</evidence>
<dbReference type="Proteomes" id="UP000245698">
    <property type="component" value="Unassembled WGS sequence"/>
</dbReference>
<name>A0A2P9AW29_9HYPH</name>
<dbReference type="EMBL" id="FUIG01000088">
    <property type="protein sequence ID" value="SJM35366.1"/>
    <property type="molecule type" value="Genomic_DNA"/>
</dbReference>
<proteinExistence type="predicted"/>
<feature type="region of interest" description="Disordered" evidence="1">
    <location>
        <begin position="24"/>
        <end position="50"/>
    </location>
</feature>
<protein>
    <submittedName>
        <fullName evidence="2">Uncharacterized protein</fullName>
    </submittedName>
</protein>
<evidence type="ECO:0000313" key="2">
    <source>
        <dbReference type="EMBL" id="SJM35366.1"/>
    </source>
</evidence>
<reference evidence="3" key="1">
    <citation type="submission" date="2016-12" db="EMBL/GenBank/DDBJ databases">
        <authorList>
            <person name="Brunel B."/>
        </authorList>
    </citation>
    <scope>NUCLEOTIDE SEQUENCE [LARGE SCALE GENOMIC DNA]</scope>
</reference>
<accession>A0A2P9AW29</accession>
<sequence>MDYAAERRPRSQWTAASHEAQGWAWRRGSYHPPNGGGRVRQRRRQHPDDNSLVGARYIVPATRMVPNN</sequence>
<organism evidence="2 3">
    <name type="scientific">Mesorhizobium delmotii</name>
    <dbReference type="NCBI Taxonomy" id="1631247"/>
    <lineage>
        <taxon>Bacteria</taxon>
        <taxon>Pseudomonadati</taxon>
        <taxon>Pseudomonadota</taxon>
        <taxon>Alphaproteobacteria</taxon>
        <taxon>Hyphomicrobiales</taxon>
        <taxon>Phyllobacteriaceae</taxon>
        <taxon>Mesorhizobium</taxon>
    </lineage>
</organism>
<evidence type="ECO:0000256" key="1">
    <source>
        <dbReference type="SAM" id="MobiDB-lite"/>
    </source>
</evidence>
<gene>
    <name evidence="2" type="ORF">BQ8482_760001</name>
</gene>
<dbReference type="AlphaFoldDB" id="A0A2P9AW29"/>